<keyword evidence="1" id="KW-0472">Membrane</keyword>
<organism evidence="2 3">
    <name type="scientific">Novosphingobium capsulatum</name>
    <dbReference type="NCBI Taxonomy" id="13688"/>
    <lineage>
        <taxon>Bacteria</taxon>
        <taxon>Pseudomonadati</taxon>
        <taxon>Pseudomonadota</taxon>
        <taxon>Alphaproteobacteria</taxon>
        <taxon>Sphingomonadales</taxon>
        <taxon>Sphingomonadaceae</taxon>
        <taxon>Novosphingobium</taxon>
    </lineage>
</organism>
<evidence type="ECO:0000256" key="1">
    <source>
        <dbReference type="SAM" id="Phobius"/>
    </source>
</evidence>
<feature type="transmembrane region" description="Helical" evidence="1">
    <location>
        <begin position="13"/>
        <end position="31"/>
    </location>
</feature>
<keyword evidence="3" id="KW-1185">Reference proteome</keyword>
<reference evidence="2 3" key="1">
    <citation type="submission" date="2023-07" db="EMBL/GenBank/DDBJ databases">
        <title>Sorghum-associated microbial communities from plants grown in Nebraska, USA.</title>
        <authorList>
            <person name="Schachtman D."/>
        </authorList>
    </citation>
    <scope>NUCLEOTIDE SEQUENCE [LARGE SCALE GENOMIC DNA]</scope>
    <source>
        <strain evidence="2 3">DS1027</strain>
    </source>
</reference>
<dbReference type="EMBL" id="JAVDRD010000002">
    <property type="protein sequence ID" value="MDR6510033.1"/>
    <property type="molecule type" value="Genomic_DNA"/>
</dbReference>
<keyword evidence="1" id="KW-1133">Transmembrane helix</keyword>
<gene>
    <name evidence="2" type="ORF">J2792_000893</name>
</gene>
<dbReference type="RefSeq" id="WP_022676398.1">
    <property type="nucleotide sequence ID" value="NZ_CP140000.1"/>
</dbReference>
<protein>
    <submittedName>
        <fullName evidence="2">Cytochrome c oxidase cbb3-type subunit 4</fullName>
    </submittedName>
</protein>
<dbReference type="CDD" id="cd01324">
    <property type="entry name" value="cbb3_Oxidase_CcoQ"/>
    <property type="match status" value="1"/>
</dbReference>
<evidence type="ECO:0000313" key="2">
    <source>
        <dbReference type="EMBL" id="MDR6510033.1"/>
    </source>
</evidence>
<proteinExistence type="predicted"/>
<evidence type="ECO:0000313" key="3">
    <source>
        <dbReference type="Proteomes" id="UP001184150"/>
    </source>
</evidence>
<dbReference type="InterPro" id="IPR008621">
    <property type="entry name" value="Cbb3-typ_cyt_oxidase_comp"/>
</dbReference>
<dbReference type="Proteomes" id="UP001184150">
    <property type="component" value="Unassembled WGS sequence"/>
</dbReference>
<accession>A0ABU1MI69</accession>
<keyword evidence="1" id="KW-0812">Transmembrane</keyword>
<sequence>MSTYDALRHFADSWALVVMGAIFLALCIWPFRRGGKSSGREAANSIFTEDHDG</sequence>
<dbReference type="Pfam" id="PF05545">
    <property type="entry name" value="FixQ"/>
    <property type="match status" value="1"/>
</dbReference>
<name>A0ABU1MI69_9SPHN</name>
<comment type="caution">
    <text evidence="2">The sequence shown here is derived from an EMBL/GenBank/DDBJ whole genome shotgun (WGS) entry which is preliminary data.</text>
</comment>